<dbReference type="EMBL" id="JWSY01000005">
    <property type="protein sequence ID" value="KIC59686.1"/>
    <property type="molecule type" value="Genomic_DNA"/>
</dbReference>
<dbReference type="InterPro" id="IPR006311">
    <property type="entry name" value="TAT_signal"/>
</dbReference>
<name>A0A0B4CZ51_9CAUL</name>
<protein>
    <submittedName>
        <fullName evidence="2">ABC-type nitrate/sulfonate/bicarbonate transport system, periplasmic component</fullName>
    </submittedName>
</protein>
<feature type="domain" description="SsuA/THI5-like" evidence="1">
    <location>
        <begin position="59"/>
        <end position="260"/>
    </location>
</feature>
<dbReference type="Proteomes" id="UP000031166">
    <property type="component" value="Unassembled WGS sequence"/>
</dbReference>
<dbReference type="GO" id="GO:0009228">
    <property type="term" value="P:thiamine biosynthetic process"/>
    <property type="evidence" value="ECO:0007669"/>
    <property type="project" value="InterPro"/>
</dbReference>
<sequence length="346" mass="37108">MSLLGNRLLTRRRALIAGGAAVAAGAIGLRACGRAEAPVDEQGRVRLRFATDWRAQAEQGGFYQALASGAYEKRGLNVQIVQGGPGVNVPQLLASGAVELGMGSNSFIPLNLVASGAPVKAVAAFFQKDPQVLMAHPDAALETIADLAGRPFLLSEAGISTFWVWLKAKYGFTDEQLRPFAYDPAAFIANARAVQQGYLTSDPYAIEQASDFDPRVFLLADEGYPSYAAMVLAPNAFARDNAAALRSFIAASAEGWRDYIRGDASAADALIRKDNPDMTQAVLDQARERLRDYAIVDGGDAALYGLGALTEERWQAFFDVTSKAGVYEAGLNWRDAFTDNYLPGRG</sequence>
<gene>
    <name evidence="2" type="ORF">RM53_04515</name>
</gene>
<accession>A0A0B4CZ51</accession>
<dbReference type="STRING" id="172043.RM53_04515"/>
<evidence type="ECO:0000313" key="2">
    <source>
        <dbReference type="EMBL" id="KIC59686.1"/>
    </source>
</evidence>
<dbReference type="PANTHER" id="PTHR31528">
    <property type="entry name" value="4-AMINO-5-HYDROXYMETHYL-2-METHYLPYRIMIDINE PHOSPHATE SYNTHASE THI11-RELATED"/>
    <property type="match status" value="1"/>
</dbReference>
<organism evidence="2 3">
    <name type="scientific">Brevundimonas nasdae</name>
    <dbReference type="NCBI Taxonomy" id="172043"/>
    <lineage>
        <taxon>Bacteria</taxon>
        <taxon>Pseudomonadati</taxon>
        <taxon>Pseudomonadota</taxon>
        <taxon>Alphaproteobacteria</taxon>
        <taxon>Caulobacterales</taxon>
        <taxon>Caulobacteraceae</taxon>
        <taxon>Brevundimonas</taxon>
    </lineage>
</organism>
<dbReference type="Pfam" id="PF09084">
    <property type="entry name" value="NMT1"/>
    <property type="match status" value="1"/>
</dbReference>
<dbReference type="AlphaFoldDB" id="A0A0B4CZ51"/>
<comment type="caution">
    <text evidence="2">The sequence shown here is derived from an EMBL/GenBank/DDBJ whole genome shotgun (WGS) entry which is preliminary data.</text>
</comment>
<evidence type="ECO:0000313" key="3">
    <source>
        <dbReference type="Proteomes" id="UP000031166"/>
    </source>
</evidence>
<proteinExistence type="predicted"/>
<dbReference type="InterPro" id="IPR015168">
    <property type="entry name" value="SsuA/THI5"/>
</dbReference>
<dbReference type="InterPro" id="IPR027939">
    <property type="entry name" value="NMT1/THI5"/>
</dbReference>
<dbReference type="PROSITE" id="PS51318">
    <property type="entry name" value="TAT"/>
    <property type="match status" value="1"/>
</dbReference>
<dbReference type="RefSeq" id="WP_039244670.1">
    <property type="nucleotide sequence ID" value="NZ_JWSY01000005.1"/>
</dbReference>
<evidence type="ECO:0000259" key="1">
    <source>
        <dbReference type="Pfam" id="PF09084"/>
    </source>
</evidence>
<reference evidence="2 3" key="1">
    <citation type="submission" date="2014-12" db="EMBL/GenBank/DDBJ databases">
        <title>Genome sequencing of Brevundimonas nasdae TPW30.</title>
        <authorList>
            <person name="Tan P.W."/>
            <person name="Chan K.-G."/>
        </authorList>
    </citation>
    <scope>NUCLEOTIDE SEQUENCE [LARGE SCALE GENOMIC DNA]</scope>
    <source>
        <strain evidence="2 3">TPW30</strain>
    </source>
</reference>
<dbReference type="PANTHER" id="PTHR31528:SF3">
    <property type="entry name" value="THIAMINE BIOSYNTHESIS PROTEIN HI_0357-RELATED"/>
    <property type="match status" value="1"/>
</dbReference>
<dbReference type="Gene3D" id="3.40.190.10">
    <property type="entry name" value="Periplasmic binding protein-like II"/>
    <property type="match status" value="2"/>
</dbReference>
<dbReference type="SUPFAM" id="SSF53850">
    <property type="entry name" value="Periplasmic binding protein-like II"/>
    <property type="match status" value="1"/>
</dbReference>